<evidence type="ECO:0000256" key="7">
    <source>
        <dbReference type="ARBA" id="ARBA00022989"/>
    </source>
</evidence>
<evidence type="ECO:0000256" key="4">
    <source>
        <dbReference type="ARBA" id="ARBA00022547"/>
    </source>
</evidence>
<dbReference type="GO" id="GO:0045259">
    <property type="term" value="C:proton-transporting ATP synthase complex"/>
    <property type="evidence" value="ECO:0007669"/>
    <property type="project" value="UniProtKB-KW"/>
</dbReference>
<evidence type="ECO:0000256" key="1">
    <source>
        <dbReference type="ARBA" id="ARBA00004141"/>
    </source>
</evidence>
<keyword evidence="10" id="KW-0066">ATP synthesis</keyword>
<dbReference type="InterPro" id="IPR000568">
    <property type="entry name" value="ATP_synth_F0_asu"/>
</dbReference>
<keyword evidence="7 12" id="KW-1133">Transmembrane helix</keyword>
<dbReference type="NCBIfam" id="TIGR01131">
    <property type="entry name" value="ATP_synt_6_or_A"/>
    <property type="match status" value="1"/>
</dbReference>
<dbReference type="PRINTS" id="PR00123">
    <property type="entry name" value="ATPASEA"/>
</dbReference>
<dbReference type="CDD" id="cd00310">
    <property type="entry name" value="ATP-synt_Fo_a_6"/>
    <property type="match status" value="1"/>
</dbReference>
<dbReference type="PROSITE" id="PS00449">
    <property type="entry name" value="ATPASE_A"/>
    <property type="match status" value="1"/>
</dbReference>
<keyword evidence="4" id="KW-0138">CF(0)</keyword>
<dbReference type="Gene3D" id="1.20.120.220">
    <property type="entry name" value="ATP synthase, F0 complex, subunit A"/>
    <property type="match status" value="1"/>
</dbReference>
<sequence length="236" mass="26613">MMTNLFSTFDPCSSISMSINWISTFLGFILIPSMFWAMPSRYNYIIYSIYSKLYLEFKTLLGPKSKGIKLIFIGTFMFILFNNMMGLLPYVFTSSSHLIFTLTLALPMWLSLMLFGWINNTQHMFAHLIPEGSPAVLMPFMACIETISNIIRPGSLAVRLTANMIAGHLLMCLLGNNMTEATLAIPLIMSIQIILMMFETAVSLIQAYVFSILSTLYTSEVIYENTQKSPFSSSSL</sequence>
<dbReference type="GeneID" id="23762583"/>
<reference evidence="13" key="1">
    <citation type="submission" date="2013-11" db="EMBL/GenBank/DDBJ databases">
        <authorList>
            <person name="Zhao G.Y."/>
            <person name="Cai W.Z."/>
        </authorList>
    </citation>
    <scope>NUCLEOTIDE SEQUENCE</scope>
</reference>
<dbReference type="EMBL" id="KF913541">
    <property type="protein sequence ID" value="AHH93174.1"/>
    <property type="molecule type" value="Genomic_DNA"/>
</dbReference>
<keyword evidence="13" id="KW-0496">Mitochondrion</keyword>
<evidence type="ECO:0000256" key="8">
    <source>
        <dbReference type="ARBA" id="ARBA00023065"/>
    </source>
</evidence>
<dbReference type="AlphaFoldDB" id="A0A0C4JZW6"/>
<reference evidence="13" key="2">
    <citation type="journal article" date="2015" name="PLoS ONE">
        <title>Comparative Mitogenomics of the Assassin Bug Genus Peirates (Hemiptera: Reduviidae: Peiratinae) Reveal Conserved Mitochondrial Genome Organization of P. atromaculatus, P. fulvescens and P. turpis.</title>
        <authorList>
            <person name="Zhao G."/>
            <person name="Li H."/>
            <person name="Zhao P."/>
            <person name="Cai W."/>
        </authorList>
    </citation>
    <scope>NUCLEOTIDE SEQUENCE</scope>
</reference>
<keyword evidence="3" id="KW-0813">Transport</keyword>
<dbReference type="GO" id="GO:0005743">
    <property type="term" value="C:mitochondrial inner membrane"/>
    <property type="evidence" value="ECO:0007669"/>
    <property type="project" value="UniProtKB-SubCell"/>
</dbReference>
<evidence type="ECO:0000256" key="12">
    <source>
        <dbReference type="SAM" id="Phobius"/>
    </source>
</evidence>
<accession>A0A0C4JZW6</accession>
<dbReference type="SUPFAM" id="SSF81336">
    <property type="entry name" value="F1F0 ATP synthase subunit A"/>
    <property type="match status" value="1"/>
</dbReference>
<gene>
    <name evidence="13" type="primary">ATP6</name>
</gene>
<geneLocation type="mitochondrion" evidence="13"/>
<comment type="subcellular location">
    <subcellularLocation>
        <location evidence="1">Membrane</location>
        <topology evidence="1">Multi-pass membrane protein</topology>
    </subcellularLocation>
    <subcellularLocation>
        <location evidence="11">Mitochondrion inner membrane</location>
        <topology evidence="11">Multi-pass membrane protein</topology>
    </subcellularLocation>
</comment>
<dbReference type="CTD" id="4508"/>
<feature type="transmembrane region" description="Helical" evidence="12">
    <location>
        <begin position="98"/>
        <end position="120"/>
    </location>
</feature>
<name>A0A0C4JZW6_9HEMI</name>
<dbReference type="GO" id="GO:0046933">
    <property type="term" value="F:proton-transporting ATP synthase activity, rotational mechanism"/>
    <property type="evidence" value="ECO:0007669"/>
    <property type="project" value="TreeGrafter"/>
</dbReference>
<evidence type="ECO:0000256" key="2">
    <source>
        <dbReference type="ARBA" id="ARBA00006810"/>
    </source>
</evidence>
<evidence type="ECO:0000256" key="3">
    <source>
        <dbReference type="ARBA" id="ARBA00022448"/>
    </source>
</evidence>
<dbReference type="InterPro" id="IPR023011">
    <property type="entry name" value="ATP_synth_F0_asu_AS"/>
</dbReference>
<evidence type="ECO:0000313" key="13">
    <source>
        <dbReference type="EMBL" id="AHH93174.1"/>
    </source>
</evidence>
<feature type="transmembrane region" description="Helical" evidence="12">
    <location>
        <begin position="70"/>
        <end position="92"/>
    </location>
</feature>
<protein>
    <recommendedName>
        <fullName evidence="11">ATP synthase subunit a</fullName>
    </recommendedName>
</protein>
<dbReference type="Pfam" id="PF00119">
    <property type="entry name" value="ATP-synt_A"/>
    <property type="match status" value="1"/>
</dbReference>
<proteinExistence type="inferred from homology"/>
<evidence type="ECO:0000256" key="11">
    <source>
        <dbReference type="RuleBase" id="RU004450"/>
    </source>
</evidence>
<keyword evidence="9 12" id="KW-0472">Membrane</keyword>
<dbReference type="InterPro" id="IPR045083">
    <property type="entry name" value="ATP_synth_F0_asu_bact/mt"/>
</dbReference>
<evidence type="ECO:0000256" key="10">
    <source>
        <dbReference type="ARBA" id="ARBA00023310"/>
    </source>
</evidence>
<organism evidence="13">
    <name type="scientific">Peirates lepturoides</name>
    <dbReference type="NCBI Taxonomy" id="1457305"/>
    <lineage>
        <taxon>Eukaryota</taxon>
        <taxon>Metazoa</taxon>
        <taxon>Ecdysozoa</taxon>
        <taxon>Arthropoda</taxon>
        <taxon>Hexapoda</taxon>
        <taxon>Insecta</taxon>
        <taxon>Pterygota</taxon>
        <taxon>Neoptera</taxon>
        <taxon>Paraneoptera</taxon>
        <taxon>Hemiptera</taxon>
        <taxon>Heteroptera</taxon>
        <taxon>Panheteroptera</taxon>
        <taxon>Cimicomorpha</taxon>
        <taxon>Reduviidae</taxon>
        <taxon>Peiratinae</taxon>
        <taxon>Peirates</taxon>
    </lineage>
</organism>
<evidence type="ECO:0000256" key="9">
    <source>
        <dbReference type="ARBA" id="ARBA00023136"/>
    </source>
</evidence>
<keyword evidence="8" id="KW-0406">Ion transport</keyword>
<evidence type="ECO:0000256" key="5">
    <source>
        <dbReference type="ARBA" id="ARBA00022692"/>
    </source>
</evidence>
<evidence type="ECO:0000256" key="6">
    <source>
        <dbReference type="ARBA" id="ARBA00022781"/>
    </source>
</evidence>
<keyword evidence="6" id="KW-0375">Hydrogen ion transport</keyword>
<dbReference type="InterPro" id="IPR035908">
    <property type="entry name" value="F0_ATP_A_sf"/>
</dbReference>
<dbReference type="PANTHER" id="PTHR11410:SF0">
    <property type="entry name" value="ATP SYNTHASE SUBUNIT A"/>
    <property type="match status" value="1"/>
</dbReference>
<feature type="transmembrane region" description="Helical" evidence="12">
    <location>
        <begin position="157"/>
        <end position="174"/>
    </location>
</feature>
<comment type="similarity">
    <text evidence="2">Belongs to the ATPase A chain family.</text>
</comment>
<dbReference type="PANTHER" id="PTHR11410">
    <property type="entry name" value="ATP SYNTHASE SUBUNIT A"/>
    <property type="match status" value="1"/>
</dbReference>
<dbReference type="RefSeq" id="YP_009127044.1">
    <property type="nucleotide sequence ID" value="NC_026672.1"/>
</dbReference>
<keyword evidence="5 12" id="KW-0812">Transmembrane</keyword>
<feature type="transmembrane region" description="Helical" evidence="12">
    <location>
        <begin position="20"/>
        <end position="38"/>
    </location>
</feature>